<dbReference type="Gene3D" id="3.30.1490.190">
    <property type="match status" value="1"/>
</dbReference>
<comment type="subcellular location">
    <subcellularLocation>
        <location evidence="8">Cytoplasm</location>
    </subcellularLocation>
</comment>
<protein>
    <recommendedName>
        <fullName evidence="8">Ferric uptake regulation protein</fullName>
    </recommendedName>
</protein>
<dbReference type="CDD" id="cd07153">
    <property type="entry name" value="Fur_like"/>
    <property type="match status" value="1"/>
</dbReference>
<dbReference type="InterPro" id="IPR036390">
    <property type="entry name" value="WH_DNA-bd_sf"/>
</dbReference>
<comment type="caution">
    <text evidence="9">The sequence shown here is derived from an EMBL/GenBank/DDBJ whole genome shotgun (WGS) entry which is preliminary data.</text>
</comment>
<dbReference type="Gene3D" id="1.10.10.10">
    <property type="entry name" value="Winged helix-like DNA-binding domain superfamily/Winged helix DNA-binding domain"/>
    <property type="match status" value="1"/>
</dbReference>
<keyword evidence="5 8" id="KW-0238">DNA-binding</keyword>
<dbReference type="RefSeq" id="WP_220226933.1">
    <property type="nucleotide sequence ID" value="NZ_JAICBX010000001.1"/>
</dbReference>
<feature type="binding site" evidence="7">
    <location>
        <position position="129"/>
    </location>
    <ligand>
        <name>Zn(2+)</name>
        <dbReference type="ChEBI" id="CHEBI:29105"/>
    </ligand>
</feature>
<evidence type="ECO:0000256" key="8">
    <source>
        <dbReference type="RuleBase" id="RU364037"/>
    </source>
</evidence>
<keyword evidence="4 8" id="KW-0805">Transcription regulation</keyword>
<dbReference type="GO" id="GO:0045892">
    <property type="term" value="P:negative regulation of DNA-templated transcription"/>
    <property type="evidence" value="ECO:0007669"/>
    <property type="project" value="TreeGrafter"/>
</dbReference>
<feature type="binding site" evidence="7">
    <location>
        <position position="132"/>
    </location>
    <ligand>
        <name>Zn(2+)</name>
        <dbReference type="ChEBI" id="CHEBI:29105"/>
    </ligand>
</feature>
<dbReference type="InterPro" id="IPR036388">
    <property type="entry name" value="WH-like_DNA-bd_sf"/>
</dbReference>
<dbReference type="GO" id="GO:1900376">
    <property type="term" value="P:regulation of secondary metabolite biosynthetic process"/>
    <property type="evidence" value="ECO:0007669"/>
    <property type="project" value="TreeGrafter"/>
</dbReference>
<keyword evidence="8" id="KW-0963">Cytoplasm</keyword>
<accession>A0AAE3CZS7</accession>
<evidence type="ECO:0000256" key="2">
    <source>
        <dbReference type="ARBA" id="ARBA00022491"/>
    </source>
</evidence>
<keyword evidence="8" id="KW-0408">Iron</keyword>
<keyword evidence="10" id="KW-1185">Reference proteome</keyword>
<keyword evidence="2 8" id="KW-0678">Repressor</keyword>
<keyword evidence="6 8" id="KW-0804">Transcription</keyword>
<feature type="binding site" evidence="7">
    <location>
        <position position="89"/>
    </location>
    <ligand>
        <name>Zn(2+)</name>
        <dbReference type="ChEBI" id="CHEBI:29105"/>
    </ligand>
</feature>
<evidence type="ECO:0000256" key="1">
    <source>
        <dbReference type="ARBA" id="ARBA00007957"/>
    </source>
</evidence>
<keyword evidence="3 7" id="KW-0862">Zinc</keyword>
<comment type="cofactor">
    <cofactor evidence="7">
        <name>Zn(2+)</name>
        <dbReference type="ChEBI" id="CHEBI:29105"/>
    </cofactor>
    <text evidence="7">Binds 1 zinc ion per subunit.</text>
</comment>
<feature type="binding site" evidence="7">
    <location>
        <position position="92"/>
    </location>
    <ligand>
        <name>Zn(2+)</name>
        <dbReference type="ChEBI" id="CHEBI:29105"/>
    </ligand>
</feature>
<evidence type="ECO:0000313" key="10">
    <source>
        <dbReference type="Proteomes" id="UP001196509"/>
    </source>
</evidence>
<evidence type="ECO:0000256" key="4">
    <source>
        <dbReference type="ARBA" id="ARBA00023015"/>
    </source>
</evidence>
<sequence>MTPSTETPKLTKNQTLVYKALKSAEEPLSAYSILDQLRDDGFRAPLQVYRALDKLIEFGLIHRLESINSFVACRHPDCGTHEMVAFAICESCNRVIEITDDAMASNLASLARDNGFSVSRSTIELRGLCDACRVH</sequence>
<dbReference type="InterPro" id="IPR002481">
    <property type="entry name" value="FUR"/>
</dbReference>
<dbReference type="Pfam" id="PF01475">
    <property type="entry name" value="FUR"/>
    <property type="match status" value="1"/>
</dbReference>
<dbReference type="InterPro" id="IPR043135">
    <property type="entry name" value="Fur_C"/>
</dbReference>
<dbReference type="SUPFAM" id="SSF46785">
    <property type="entry name" value="Winged helix' DNA-binding domain"/>
    <property type="match status" value="1"/>
</dbReference>
<evidence type="ECO:0000256" key="3">
    <source>
        <dbReference type="ARBA" id="ARBA00022833"/>
    </source>
</evidence>
<evidence type="ECO:0000256" key="6">
    <source>
        <dbReference type="ARBA" id="ARBA00023163"/>
    </source>
</evidence>
<gene>
    <name evidence="8" type="primary">fur</name>
    <name evidence="9" type="ORF">K1W69_03450</name>
</gene>
<dbReference type="GO" id="GO:0008270">
    <property type="term" value="F:zinc ion binding"/>
    <property type="evidence" value="ECO:0007669"/>
    <property type="project" value="TreeGrafter"/>
</dbReference>
<dbReference type="AlphaFoldDB" id="A0AAE3CZS7"/>
<comment type="similarity">
    <text evidence="1 8">Belongs to the Fur family.</text>
</comment>
<organism evidence="9 10">
    <name type="scientific">Flavimaribacter sediminis</name>
    <dbReference type="NCBI Taxonomy" id="2865987"/>
    <lineage>
        <taxon>Bacteria</taxon>
        <taxon>Pseudomonadati</taxon>
        <taxon>Pseudomonadota</taxon>
        <taxon>Alphaproteobacteria</taxon>
        <taxon>Hyphomicrobiales</taxon>
        <taxon>Rhizobiaceae</taxon>
        <taxon>Flavimaribacter</taxon>
    </lineage>
</organism>
<dbReference type="GO" id="GO:0005829">
    <property type="term" value="C:cytosol"/>
    <property type="evidence" value="ECO:0007669"/>
    <property type="project" value="TreeGrafter"/>
</dbReference>
<dbReference type="PANTHER" id="PTHR33202">
    <property type="entry name" value="ZINC UPTAKE REGULATION PROTEIN"/>
    <property type="match status" value="1"/>
</dbReference>
<dbReference type="PANTHER" id="PTHR33202:SF6">
    <property type="entry name" value="ZINC UPTAKE REGULATION PROTEIN"/>
    <property type="match status" value="1"/>
</dbReference>
<name>A0AAE3CZS7_9HYPH</name>
<keyword evidence="7 8" id="KW-0479">Metal-binding</keyword>
<dbReference type="Proteomes" id="UP001196509">
    <property type="component" value="Unassembled WGS sequence"/>
</dbReference>
<comment type="subunit">
    <text evidence="8">Homodimer.</text>
</comment>
<reference evidence="9" key="1">
    <citation type="submission" date="2021-08" db="EMBL/GenBank/DDBJ databases">
        <title>Hoeflea bacterium WL0058 sp. nov., isolated from the sediment.</title>
        <authorList>
            <person name="Wang L."/>
            <person name="Zhang D."/>
        </authorList>
    </citation>
    <scope>NUCLEOTIDE SEQUENCE</scope>
    <source>
        <strain evidence="9">WL0058</strain>
    </source>
</reference>
<evidence type="ECO:0000256" key="7">
    <source>
        <dbReference type="PIRSR" id="PIRSR602481-1"/>
    </source>
</evidence>
<dbReference type="GO" id="GO:0003700">
    <property type="term" value="F:DNA-binding transcription factor activity"/>
    <property type="evidence" value="ECO:0007669"/>
    <property type="project" value="UniProtKB-UniRule"/>
</dbReference>
<dbReference type="GO" id="GO:0000976">
    <property type="term" value="F:transcription cis-regulatory region binding"/>
    <property type="evidence" value="ECO:0007669"/>
    <property type="project" value="TreeGrafter"/>
</dbReference>
<dbReference type="EMBL" id="JAICBX010000001">
    <property type="protein sequence ID" value="MBW8636232.1"/>
    <property type="molecule type" value="Genomic_DNA"/>
</dbReference>
<evidence type="ECO:0000256" key="5">
    <source>
        <dbReference type="ARBA" id="ARBA00023125"/>
    </source>
</evidence>
<evidence type="ECO:0000313" key="9">
    <source>
        <dbReference type="EMBL" id="MBW8636232.1"/>
    </source>
</evidence>
<proteinExistence type="inferred from homology"/>